<accession>A0A0W0VTL3</accession>
<sequence>MMCFDNTLSAFFYTKSGLDLFYLYFLISWGKFTDQRPYEAIFAIFGCKRTMETR</sequence>
<name>A0A0W0VTL3_9GAMM</name>
<keyword evidence="2" id="KW-1185">Reference proteome</keyword>
<dbReference type="EMBL" id="LNYI01000014">
    <property type="protein sequence ID" value="KTD23468.1"/>
    <property type="molecule type" value="Genomic_DNA"/>
</dbReference>
<evidence type="ECO:0000313" key="2">
    <source>
        <dbReference type="Proteomes" id="UP000054869"/>
    </source>
</evidence>
<reference evidence="1 2" key="1">
    <citation type="submission" date="2015-11" db="EMBL/GenBank/DDBJ databases">
        <title>Genomic analysis of 38 Legionella species identifies large and diverse effector repertoires.</title>
        <authorList>
            <person name="Burstein D."/>
            <person name="Amaro F."/>
            <person name="Zusman T."/>
            <person name="Lifshitz Z."/>
            <person name="Cohen O."/>
            <person name="Gilbert J.A."/>
            <person name="Pupko T."/>
            <person name="Shuman H.A."/>
            <person name="Segal G."/>
        </authorList>
    </citation>
    <scope>NUCLEOTIDE SEQUENCE [LARGE SCALE GENOMIC DNA]</scope>
    <source>
        <strain evidence="1 2">ATCC 49751</strain>
    </source>
</reference>
<proteinExistence type="predicted"/>
<gene>
    <name evidence="1" type="ORF">Llan_0839</name>
</gene>
<comment type="caution">
    <text evidence="1">The sequence shown here is derived from an EMBL/GenBank/DDBJ whole genome shotgun (WGS) entry which is preliminary data.</text>
</comment>
<dbReference type="AlphaFoldDB" id="A0A0W0VTL3"/>
<evidence type="ECO:0000313" key="1">
    <source>
        <dbReference type="EMBL" id="KTD23468.1"/>
    </source>
</evidence>
<organism evidence="1 2">
    <name type="scientific">Legionella lansingensis</name>
    <dbReference type="NCBI Taxonomy" id="45067"/>
    <lineage>
        <taxon>Bacteria</taxon>
        <taxon>Pseudomonadati</taxon>
        <taxon>Pseudomonadota</taxon>
        <taxon>Gammaproteobacteria</taxon>
        <taxon>Legionellales</taxon>
        <taxon>Legionellaceae</taxon>
        <taxon>Legionella</taxon>
    </lineage>
</organism>
<dbReference type="Proteomes" id="UP000054869">
    <property type="component" value="Unassembled WGS sequence"/>
</dbReference>
<protein>
    <submittedName>
        <fullName evidence="1">Uncharacterized protein</fullName>
    </submittedName>
</protein>